<dbReference type="Proteomes" id="UP000247810">
    <property type="component" value="Unassembled WGS sequence"/>
</dbReference>
<feature type="region of interest" description="Disordered" evidence="1">
    <location>
        <begin position="135"/>
        <end position="154"/>
    </location>
</feature>
<accession>A0A319E926</accession>
<keyword evidence="3" id="KW-1185">Reference proteome</keyword>
<reference evidence="2 3" key="1">
    <citation type="submission" date="2018-02" db="EMBL/GenBank/DDBJ databases">
        <title>The genomes of Aspergillus section Nigri reveals drivers in fungal speciation.</title>
        <authorList>
            <consortium name="DOE Joint Genome Institute"/>
            <person name="Vesth T.C."/>
            <person name="Nybo J."/>
            <person name="Theobald S."/>
            <person name="Brandl J."/>
            <person name="Frisvad J.C."/>
            <person name="Nielsen K.F."/>
            <person name="Lyhne E.K."/>
            <person name="Kogle M.E."/>
            <person name="Kuo A."/>
            <person name="Riley R."/>
            <person name="Clum A."/>
            <person name="Nolan M."/>
            <person name="Lipzen A."/>
            <person name="Salamov A."/>
            <person name="Henrissat B."/>
            <person name="Wiebenga A."/>
            <person name="De vries R.P."/>
            <person name="Grigoriev I.V."/>
            <person name="Mortensen U.H."/>
            <person name="Andersen M.R."/>
            <person name="Baker S.E."/>
        </authorList>
    </citation>
    <scope>NUCLEOTIDE SEQUENCE [LARGE SCALE GENOMIC DNA]</scope>
    <source>
        <strain evidence="2 3">CBS 707.79</strain>
    </source>
</reference>
<dbReference type="AlphaFoldDB" id="A0A319E926"/>
<proteinExistence type="predicted"/>
<dbReference type="EMBL" id="KZ825827">
    <property type="protein sequence ID" value="PYH97218.1"/>
    <property type="molecule type" value="Genomic_DNA"/>
</dbReference>
<evidence type="ECO:0000313" key="2">
    <source>
        <dbReference type="EMBL" id="PYH97218.1"/>
    </source>
</evidence>
<protein>
    <submittedName>
        <fullName evidence="2">Uncharacterized protein</fullName>
    </submittedName>
</protein>
<gene>
    <name evidence="2" type="ORF">BO71DRAFT_427292</name>
</gene>
<dbReference type="VEuPathDB" id="FungiDB:BO71DRAFT_427292"/>
<evidence type="ECO:0000313" key="3">
    <source>
        <dbReference type="Proteomes" id="UP000247810"/>
    </source>
</evidence>
<name>A0A319E926_9EURO</name>
<sequence length="154" mass="16558">MVTAIIDPIRLRVEHGGVPWLIPKGSAQTHNGLVPFHPRPWASREDLSAAACVRPASDAGVESRASLYPDGYVVTRCIDHGSVGEGPDRCRSITSICVKRSKSNGLLLRRLKALDLSYITPGAVRLPCLSHSSLSGPMTRRAEHSSSSGSFSKE</sequence>
<organism evidence="2 3">
    <name type="scientific">Aspergillus ellipticus CBS 707.79</name>
    <dbReference type="NCBI Taxonomy" id="1448320"/>
    <lineage>
        <taxon>Eukaryota</taxon>
        <taxon>Fungi</taxon>
        <taxon>Dikarya</taxon>
        <taxon>Ascomycota</taxon>
        <taxon>Pezizomycotina</taxon>
        <taxon>Eurotiomycetes</taxon>
        <taxon>Eurotiomycetidae</taxon>
        <taxon>Eurotiales</taxon>
        <taxon>Aspergillaceae</taxon>
        <taxon>Aspergillus</taxon>
        <taxon>Aspergillus subgen. Circumdati</taxon>
    </lineage>
</organism>
<feature type="compositionally biased region" description="Low complexity" evidence="1">
    <location>
        <begin position="145"/>
        <end position="154"/>
    </location>
</feature>
<evidence type="ECO:0000256" key="1">
    <source>
        <dbReference type="SAM" id="MobiDB-lite"/>
    </source>
</evidence>